<dbReference type="STRING" id="1182545.A0A072PJL9"/>
<evidence type="ECO:0000259" key="4">
    <source>
        <dbReference type="SMART" id="SM00906"/>
    </source>
</evidence>
<comment type="subcellular location">
    <subcellularLocation>
        <location evidence="1">Nucleus</location>
    </subcellularLocation>
</comment>
<evidence type="ECO:0000313" key="5">
    <source>
        <dbReference type="EMBL" id="KEF60264.1"/>
    </source>
</evidence>
<accession>A0A072PJL9</accession>
<name>A0A072PJL9_9EURO</name>
<evidence type="ECO:0000256" key="3">
    <source>
        <dbReference type="SAM" id="MobiDB-lite"/>
    </source>
</evidence>
<dbReference type="GO" id="GO:0003677">
    <property type="term" value="F:DNA binding"/>
    <property type="evidence" value="ECO:0007669"/>
    <property type="project" value="InterPro"/>
</dbReference>
<dbReference type="InterPro" id="IPR007219">
    <property type="entry name" value="XnlR_reg_dom"/>
</dbReference>
<keyword evidence="2" id="KW-0539">Nucleus</keyword>
<dbReference type="Proteomes" id="UP000027920">
    <property type="component" value="Unassembled WGS sequence"/>
</dbReference>
<dbReference type="PANTHER" id="PTHR31001:SF49">
    <property type="entry name" value="ZN(II)2CYS6 TRANSCRIPTION FACTOR (EUROFUNG)"/>
    <property type="match status" value="1"/>
</dbReference>
<comment type="caution">
    <text evidence="5">The sequence shown here is derived from an EMBL/GenBank/DDBJ whole genome shotgun (WGS) entry which is preliminary data.</text>
</comment>
<feature type="compositionally biased region" description="Polar residues" evidence="3">
    <location>
        <begin position="436"/>
        <end position="463"/>
    </location>
</feature>
<dbReference type="VEuPathDB" id="FungiDB:A1O9_05114"/>
<dbReference type="Pfam" id="PF04082">
    <property type="entry name" value="Fungal_trans"/>
    <property type="match status" value="1"/>
</dbReference>
<dbReference type="AlphaFoldDB" id="A0A072PJL9"/>
<sequence>MGAFLYFQSREDLPGGLGDPLDVMRTFHQRSTDCMLTSNYAYEPNHHTLQALLINIRAEFMRMPENYFGIWVLSGVVGRLAIRMGYHREPANFAQISPFQGEMRRRTWALICQLESLTCCHLGLPSFIQENHCDTQLPNNYLDEDIDPDNVELPQPRPGTEQTPVLYTITKGRIVSVFRTICDQTLSVQVTPYDQIIALDERLRGAIQAIPPCFRLDNLQDCLTVPPYLLVRRYNMELLSQKARCILHRHYMTVGYRDPKYAYSRSSCVAGALSLLRNQAEIFEEVQTGGRLVREKWFISSLDIHDYLLASMIACLELSFRSHPPGGLNASEPLQGSQKDLIDALLRSCQFWEGFHTTSPEIRRASAVMSAMIAKVLGSSAKSSHKPSAMPMGIPIHSDLDQQVHPQSTSKSPIPRTKYQPESSTRSNMIFADSFAGSTAEDNSPSASSREQSSVMQTNSDNDLGNIEEMLTDPNMVDWVRSNGPRHSLKLIISAR</sequence>
<dbReference type="CDD" id="cd12148">
    <property type="entry name" value="fungal_TF_MHR"/>
    <property type="match status" value="1"/>
</dbReference>
<dbReference type="GO" id="GO:0006351">
    <property type="term" value="P:DNA-templated transcription"/>
    <property type="evidence" value="ECO:0007669"/>
    <property type="project" value="InterPro"/>
</dbReference>
<dbReference type="GeneID" id="25280041"/>
<organism evidence="5 6">
    <name type="scientific">Exophiala aquamarina CBS 119918</name>
    <dbReference type="NCBI Taxonomy" id="1182545"/>
    <lineage>
        <taxon>Eukaryota</taxon>
        <taxon>Fungi</taxon>
        <taxon>Dikarya</taxon>
        <taxon>Ascomycota</taxon>
        <taxon>Pezizomycotina</taxon>
        <taxon>Eurotiomycetes</taxon>
        <taxon>Chaetothyriomycetidae</taxon>
        <taxon>Chaetothyriales</taxon>
        <taxon>Herpotrichiellaceae</taxon>
        <taxon>Exophiala</taxon>
    </lineage>
</organism>
<dbReference type="InterPro" id="IPR050613">
    <property type="entry name" value="Sec_Metabolite_Reg"/>
</dbReference>
<dbReference type="HOGENOM" id="CLU_007426_6_2_1"/>
<proteinExistence type="predicted"/>
<dbReference type="OrthoDB" id="4106942at2759"/>
<gene>
    <name evidence="5" type="ORF">A1O9_05114</name>
</gene>
<feature type="domain" description="Xylanolytic transcriptional activator regulatory" evidence="4">
    <location>
        <begin position="70"/>
        <end position="144"/>
    </location>
</feature>
<keyword evidence="6" id="KW-1185">Reference proteome</keyword>
<evidence type="ECO:0000256" key="2">
    <source>
        <dbReference type="ARBA" id="ARBA00023242"/>
    </source>
</evidence>
<reference evidence="5 6" key="1">
    <citation type="submission" date="2013-03" db="EMBL/GenBank/DDBJ databases">
        <title>The Genome Sequence of Exophiala aquamarina CBS 119918.</title>
        <authorList>
            <consortium name="The Broad Institute Genomics Platform"/>
            <person name="Cuomo C."/>
            <person name="de Hoog S."/>
            <person name="Gorbushina A."/>
            <person name="Walker B."/>
            <person name="Young S.K."/>
            <person name="Zeng Q."/>
            <person name="Gargeya S."/>
            <person name="Fitzgerald M."/>
            <person name="Haas B."/>
            <person name="Abouelleil A."/>
            <person name="Allen A.W."/>
            <person name="Alvarado L."/>
            <person name="Arachchi H.M."/>
            <person name="Berlin A.M."/>
            <person name="Chapman S.B."/>
            <person name="Gainer-Dewar J."/>
            <person name="Goldberg J."/>
            <person name="Griggs A."/>
            <person name="Gujja S."/>
            <person name="Hansen M."/>
            <person name="Howarth C."/>
            <person name="Imamovic A."/>
            <person name="Ireland A."/>
            <person name="Larimer J."/>
            <person name="McCowan C."/>
            <person name="Murphy C."/>
            <person name="Pearson M."/>
            <person name="Poon T.W."/>
            <person name="Priest M."/>
            <person name="Roberts A."/>
            <person name="Saif S."/>
            <person name="Shea T."/>
            <person name="Sisk P."/>
            <person name="Sykes S."/>
            <person name="Wortman J."/>
            <person name="Nusbaum C."/>
            <person name="Birren B."/>
        </authorList>
    </citation>
    <scope>NUCLEOTIDE SEQUENCE [LARGE SCALE GENOMIC DNA]</scope>
    <source>
        <strain evidence="5 6">CBS 119918</strain>
    </source>
</reference>
<dbReference type="RefSeq" id="XP_013262854.1">
    <property type="nucleotide sequence ID" value="XM_013407400.1"/>
</dbReference>
<feature type="region of interest" description="Disordered" evidence="3">
    <location>
        <begin position="402"/>
        <end position="463"/>
    </location>
</feature>
<dbReference type="EMBL" id="AMGV01000003">
    <property type="protein sequence ID" value="KEF60264.1"/>
    <property type="molecule type" value="Genomic_DNA"/>
</dbReference>
<dbReference type="GO" id="GO:0008270">
    <property type="term" value="F:zinc ion binding"/>
    <property type="evidence" value="ECO:0007669"/>
    <property type="project" value="InterPro"/>
</dbReference>
<dbReference type="PANTHER" id="PTHR31001">
    <property type="entry name" value="UNCHARACTERIZED TRANSCRIPTIONAL REGULATORY PROTEIN"/>
    <property type="match status" value="1"/>
</dbReference>
<evidence type="ECO:0000313" key="6">
    <source>
        <dbReference type="Proteomes" id="UP000027920"/>
    </source>
</evidence>
<protein>
    <recommendedName>
        <fullName evidence="4">Xylanolytic transcriptional activator regulatory domain-containing protein</fullName>
    </recommendedName>
</protein>
<dbReference type="SMART" id="SM00906">
    <property type="entry name" value="Fungal_trans"/>
    <property type="match status" value="1"/>
</dbReference>
<evidence type="ECO:0000256" key="1">
    <source>
        <dbReference type="ARBA" id="ARBA00004123"/>
    </source>
</evidence>
<dbReference type="GO" id="GO:0005634">
    <property type="term" value="C:nucleus"/>
    <property type="evidence" value="ECO:0007669"/>
    <property type="project" value="UniProtKB-SubCell"/>
</dbReference>